<sequence length="852" mass="93998">MLFLEGMPAAHAHLSTRGGSVMKVLIGDTVVLKQQAGNPIGIVTRRNGNTLTVRLPWQDNALERVSRSDVEPLAVGMADARMRQAKFSNSLSLAGQSSLAELVKAFGYASDVKMQRSSLGNVVRQLERAGLEVKPTTGSWDRYAPFVLGLKNALLEPPEPDDDEADEEAPGLPFSFALPQPFWPSALGLSQEREVAFLRALTAPEPILALLYLPDSRGAADWLQATWEGVMGWAYRSAQRFIRSPGGGEPPAPEVVRGPPTLLHGYLRPSVLASEGPRLQDGPRTLNLVALRRDADAPVDHQRLLSTWPGPVFEFDATAISSEGTPVSRLLLMVGGKHEKATDDFVADLSPLKLVLWSREACAHGAAQAMNSWGETLKRAPFSRFKGSNESATALSLKARLAQWVGLRHPNLELEFEHRREEVPDEDGSTQEVTRTDLHVEALGSFEVETLVGSGPMETFYHRKIFSRRKAGESFSLVVPGEALLWAGPFLADIAHHLGDEGAVLIPAAGTAFARLEPRPLTENASEVKDPQEARRESTIELVERDVDRLPKLEDVAGYTAVKQRIQRDIIWPERRSALLRNVSRASGILFFGPPGCGKSLLARAIAGELEQEVRLLSPSDLRGPYLGWGSLMIREQFDWVVEQEKRMLVLDELDAVARSRRNGQMHSDEKADVNELLVQLDRAGRLRRIIVGTTNFLGALDEAVIRSGRFGRYVPVPPPDLKEAVEIVSYYLKRLKRGGPRVFVPSDAELNDVLAPLFLEKRKGQRFFSGSDLEVAVTEAYWRCAQRDTPVDTLDAGEAPVHLTRDELAAALKGGPRSVSEHSIRRFLREAQRHCDAELAEALAQRFEATE</sequence>
<name>A0A3A8QQ55_9BACT</name>
<dbReference type="CDD" id="cd19481">
    <property type="entry name" value="RecA-like_protease"/>
    <property type="match status" value="1"/>
</dbReference>
<evidence type="ECO:0000313" key="3">
    <source>
        <dbReference type="EMBL" id="RKH70886.1"/>
    </source>
</evidence>
<dbReference type="InterPro" id="IPR027417">
    <property type="entry name" value="P-loop_NTPase"/>
</dbReference>
<keyword evidence="4" id="KW-1185">Reference proteome</keyword>
<comment type="similarity">
    <text evidence="1">Belongs to the AAA ATPase family.</text>
</comment>
<dbReference type="PROSITE" id="PS00674">
    <property type="entry name" value="AAA"/>
    <property type="match status" value="1"/>
</dbReference>
<dbReference type="Gene3D" id="1.10.8.60">
    <property type="match status" value="1"/>
</dbReference>
<dbReference type="Gene3D" id="3.40.50.300">
    <property type="entry name" value="P-loop containing nucleotide triphosphate hydrolases"/>
    <property type="match status" value="1"/>
</dbReference>
<reference evidence="4" key="1">
    <citation type="submission" date="2018-09" db="EMBL/GenBank/DDBJ databases">
        <authorList>
            <person name="Livingstone P.G."/>
            <person name="Whitworth D.E."/>
        </authorList>
    </citation>
    <scope>NUCLEOTIDE SEQUENCE [LARGE SCALE GENOMIC DNA]</scope>
    <source>
        <strain evidence="4">AB047A</strain>
    </source>
</reference>
<dbReference type="GO" id="GO:0005524">
    <property type="term" value="F:ATP binding"/>
    <property type="evidence" value="ECO:0007669"/>
    <property type="project" value="UniProtKB-KW"/>
</dbReference>
<dbReference type="PANTHER" id="PTHR23077">
    <property type="entry name" value="AAA-FAMILY ATPASE"/>
    <property type="match status" value="1"/>
</dbReference>
<gene>
    <name evidence="3" type="ORF">D7X96_09870</name>
</gene>
<feature type="domain" description="AAA+ ATPase" evidence="2">
    <location>
        <begin position="585"/>
        <end position="721"/>
    </location>
</feature>
<evidence type="ECO:0000313" key="4">
    <source>
        <dbReference type="Proteomes" id="UP000282656"/>
    </source>
</evidence>
<proteinExistence type="inferred from homology"/>
<dbReference type="InterPro" id="IPR003960">
    <property type="entry name" value="ATPase_AAA_CS"/>
</dbReference>
<dbReference type="InterPro" id="IPR003593">
    <property type="entry name" value="AAA+_ATPase"/>
</dbReference>
<dbReference type="InterPro" id="IPR003959">
    <property type="entry name" value="ATPase_AAA_core"/>
</dbReference>
<keyword evidence="1 3" id="KW-0067">ATP-binding</keyword>
<dbReference type="Pfam" id="PF00004">
    <property type="entry name" value="AAA"/>
    <property type="match status" value="1"/>
</dbReference>
<protein>
    <submittedName>
        <fullName evidence="3">ATP-binding protein</fullName>
    </submittedName>
</protein>
<accession>A0A3A8QQ55</accession>
<dbReference type="InterPro" id="IPR050168">
    <property type="entry name" value="AAA_ATPase_domain"/>
</dbReference>
<dbReference type="Proteomes" id="UP000282656">
    <property type="component" value="Unassembled WGS sequence"/>
</dbReference>
<organism evidence="3 4">
    <name type="scientific">Corallococcus interemptor</name>
    <dbReference type="NCBI Taxonomy" id="2316720"/>
    <lineage>
        <taxon>Bacteria</taxon>
        <taxon>Pseudomonadati</taxon>
        <taxon>Myxococcota</taxon>
        <taxon>Myxococcia</taxon>
        <taxon>Myxococcales</taxon>
        <taxon>Cystobacterineae</taxon>
        <taxon>Myxococcaceae</taxon>
        <taxon>Corallococcus</taxon>
    </lineage>
</organism>
<comment type="caution">
    <text evidence="3">The sequence shown here is derived from an EMBL/GenBank/DDBJ whole genome shotgun (WGS) entry which is preliminary data.</text>
</comment>
<dbReference type="EMBL" id="RAWM01000019">
    <property type="protein sequence ID" value="RKH70886.1"/>
    <property type="molecule type" value="Genomic_DNA"/>
</dbReference>
<dbReference type="AlphaFoldDB" id="A0A3A8QQ55"/>
<dbReference type="SUPFAM" id="SSF52540">
    <property type="entry name" value="P-loop containing nucleoside triphosphate hydrolases"/>
    <property type="match status" value="1"/>
</dbReference>
<dbReference type="SMART" id="SM00382">
    <property type="entry name" value="AAA"/>
    <property type="match status" value="1"/>
</dbReference>
<keyword evidence="1" id="KW-0547">Nucleotide-binding</keyword>
<evidence type="ECO:0000256" key="1">
    <source>
        <dbReference type="RuleBase" id="RU003651"/>
    </source>
</evidence>
<evidence type="ECO:0000259" key="2">
    <source>
        <dbReference type="SMART" id="SM00382"/>
    </source>
</evidence>
<dbReference type="GO" id="GO:0016887">
    <property type="term" value="F:ATP hydrolysis activity"/>
    <property type="evidence" value="ECO:0007669"/>
    <property type="project" value="InterPro"/>
</dbReference>